<dbReference type="EC" id="3.1.3.56" evidence="1"/>
<evidence type="ECO:0000256" key="3">
    <source>
        <dbReference type="ARBA" id="ARBA00023599"/>
    </source>
</evidence>
<dbReference type="SUPFAM" id="SSF56219">
    <property type="entry name" value="DNase I-like"/>
    <property type="match status" value="1"/>
</dbReference>
<evidence type="ECO:0000313" key="6">
    <source>
        <dbReference type="EMBL" id="KAG9510375.1"/>
    </source>
</evidence>
<dbReference type="Proteomes" id="UP000825002">
    <property type="component" value="Unassembled WGS sequence"/>
</dbReference>
<comment type="caution">
    <text evidence="6">The sequence shown here is derived from an EMBL/GenBank/DDBJ whole genome shotgun (WGS) entry which is preliminary data.</text>
</comment>
<accession>A0ABQ7SAU7</accession>
<name>A0ABQ7SAU7_9ACAR</name>
<comment type="similarity">
    <text evidence="3">Belongs to the inositol 1,4,5-trisphosphate 5-phosphatase type I family.</text>
</comment>
<protein>
    <recommendedName>
        <fullName evidence="1">inositol-polyphosphate 5-phosphatase</fullName>
        <ecNumber evidence="1">3.1.3.56</ecNumber>
    </recommendedName>
</protein>
<dbReference type="InterPro" id="IPR039737">
    <property type="entry name" value="INPP5A"/>
</dbReference>
<feature type="region of interest" description="Disordered" evidence="4">
    <location>
        <begin position="1"/>
        <end position="25"/>
    </location>
</feature>
<dbReference type="EMBL" id="JAIFTH010000161">
    <property type="protein sequence ID" value="KAG9510375.1"/>
    <property type="molecule type" value="Genomic_DNA"/>
</dbReference>
<dbReference type="SMART" id="SM00128">
    <property type="entry name" value="IPPc"/>
    <property type="match status" value="1"/>
</dbReference>
<dbReference type="InterPro" id="IPR036691">
    <property type="entry name" value="Endo/exonu/phosph_ase_sf"/>
</dbReference>
<keyword evidence="7" id="KW-1185">Reference proteome</keyword>
<feature type="non-terminal residue" evidence="6">
    <location>
        <position position="1"/>
    </location>
</feature>
<evidence type="ECO:0000256" key="1">
    <source>
        <dbReference type="ARBA" id="ARBA00012997"/>
    </source>
</evidence>
<evidence type="ECO:0000256" key="4">
    <source>
        <dbReference type="SAM" id="MobiDB-lite"/>
    </source>
</evidence>
<sequence length="485" mass="55748">SWSIHLESMQNQPQTGQGQHEPKSVVSNNFTSVDNSITCMLITANVGSLFFLNEDNLTNDWIEQFRLTTVKHRPQFIGLHCQEVGGKNYECHHTTKFVTKFLEKVLQLPDLASYGRVRIFLDQDFRIEKFTALGNLYFVHDSIKNVEIWNFNDTNFVAVTDRKIFSGILDDADCIENIKFPKEFHPDITMSRKGFMRSRWRFEGQQVVEFVNIHLFHDSSNFPALNETPSRYAKIRQRALEYTLKEIAKPIEGRGSKLEIPQSDDAGHIKPNSTPTSNDDDKPVAEDAHVPMFIFGDFNFRLTTNGVIKRITNGERVGLETDFEGDYYKFSKCYGSNDGVTVRHKYFGSNNGLEAIFLASDNRKWLLEYDNEPEHFKSQLFEFDIKFFPSYPFQEGKFGDCNYAMTRCPSWCDRILFNKCARDLIVTNKDCNMNCGNASHQASEISDPKSASCDDCVIYKLMGSDVPMGDHKPVMLTCRIMIKNK</sequence>
<gene>
    <name evidence="6" type="primary">INPP5A</name>
    <name evidence="6" type="ORF">GZH46_01088</name>
</gene>
<dbReference type="PANTHER" id="PTHR12997:SF2">
    <property type="entry name" value="INOSITOL POLYPHOSPHATE-5-PHOSPHATASE A"/>
    <property type="match status" value="1"/>
</dbReference>
<feature type="domain" description="Inositol polyphosphate-related phosphatase" evidence="5">
    <location>
        <begin position="35"/>
        <end position="485"/>
    </location>
</feature>
<feature type="region of interest" description="Disordered" evidence="4">
    <location>
        <begin position="255"/>
        <end position="283"/>
    </location>
</feature>
<dbReference type="PANTHER" id="PTHR12997">
    <property type="entry name" value="TYPE I INOSITOL-1,4,5-TRISPHOSPHATE 5-PHOSPHATASE"/>
    <property type="match status" value="1"/>
</dbReference>
<proteinExistence type="inferred from homology"/>
<dbReference type="Gene3D" id="3.60.10.10">
    <property type="entry name" value="Endonuclease/exonuclease/phosphatase"/>
    <property type="match status" value="1"/>
</dbReference>
<organism evidence="6 7">
    <name type="scientific">Fragariocoptes setiger</name>
    <dbReference type="NCBI Taxonomy" id="1670756"/>
    <lineage>
        <taxon>Eukaryota</taxon>
        <taxon>Metazoa</taxon>
        <taxon>Ecdysozoa</taxon>
        <taxon>Arthropoda</taxon>
        <taxon>Chelicerata</taxon>
        <taxon>Arachnida</taxon>
        <taxon>Acari</taxon>
        <taxon>Acariformes</taxon>
        <taxon>Trombidiformes</taxon>
        <taxon>Prostigmata</taxon>
        <taxon>Eupodina</taxon>
        <taxon>Eriophyoidea</taxon>
        <taxon>Phytoptidae</taxon>
        <taxon>Fragariocoptes</taxon>
    </lineage>
</organism>
<evidence type="ECO:0000259" key="5">
    <source>
        <dbReference type="SMART" id="SM00128"/>
    </source>
</evidence>
<reference evidence="6 7" key="1">
    <citation type="submission" date="2020-10" db="EMBL/GenBank/DDBJ databases">
        <authorList>
            <person name="Klimov P.B."/>
            <person name="Dyachkov S.M."/>
            <person name="Chetverikov P.E."/>
        </authorList>
    </citation>
    <scope>NUCLEOTIDE SEQUENCE [LARGE SCALE GENOMIC DNA]</scope>
    <source>
        <strain evidence="6">BMOC 18-1129-001#AD2665</strain>
        <tissue evidence="6">Entire mites</tissue>
    </source>
</reference>
<dbReference type="InterPro" id="IPR000300">
    <property type="entry name" value="IPPc"/>
</dbReference>
<feature type="compositionally biased region" description="Polar residues" evidence="4">
    <location>
        <begin position="1"/>
        <end position="18"/>
    </location>
</feature>
<evidence type="ECO:0000313" key="7">
    <source>
        <dbReference type="Proteomes" id="UP000825002"/>
    </source>
</evidence>
<keyword evidence="2" id="KW-0378">Hydrolase</keyword>
<evidence type="ECO:0000256" key="2">
    <source>
        <dbReference type="ARBA" id="ARBA00022801"/>
    </source>
</evidence>